<protein>
    <recommendedName>
        <fullName evidence="2">A-kinase anchor protein 7-like phosphoesterase domain-containing protein</fullName>
    </recommendedName>
</protein>
<dbReference type="VEuPathDB" id="FungiDB:PMAA_040480"/>
<keyword evidence="4" id="KW-1185">Reference proteome</keyword>
<dbReference type="PhylomeDB" id="B6QQ50"/>
<feature type="compositionally biased region" description="Basic residues" evidence="1">
    <location>
        <begin position="293"/>
        <end position="311"/>
    </location>
</feature>
<dbReference type="EMBL" id="DS995904">
    <property type="protein sequence ID" value="EEA20191.1"/>
    <property type="molecule type" value="Genomic_DNA"/>
</dbReference>
<dbReference type="OrthoDB" id="277832at2759"/>
<evidence type="ECO:0000256" key="1">
    <source>
        <dbReference type="SAM" id="MobiDB-lite"/>
    </source>
</evidence>
<dbReference type="GO" id="GO:0006355">
    <property type="term" value="P:regulation of DNA-templated transcription"/>
    <property type="evidence" value="ECO:0007669"/>
    <property type="project" value="TreeGrafter"/>
</dbReference>
<feature type="region of interest" description="Disordered" evidence="1">
    <location>
        <begin position="338"/>
        <end position="391"/>
    </location>
</feature>
<gene>
    <name evidence="3" type="ORF">PMAA_040480</name>
</gene>
<dbReference type="InterPro" id="IPR019510">
    <property type="entry name" value="AKAP7-like_phosphoesterase"/>
</dbReference>
<dbReference type="GO" id="GO:0005634">
    <property type="term" value="C:nucleus"/>
    <property type="evidence" value="ECO:0007669"/>
    <property type="project" value="TreeGrafter"/>
</dbReference>
<dbReference type="STRING" id="441960.B6QQ50"/>
<dbReference type="InterPro" id="IPR009210">
    <property type="entry name" value="ASCC1"/>
</dbReference>
<evidence type="ECO:0000313" key="4">
    <source>
        <dbReference type="Proteomes" id="UP000001294"/>
    </source>
</evidence>
<feature type="region of interest" description="Disordered" evidence="1">
    <location>
        <begin position="289"/>
        <end position="312"/>
    </location>
</feature>
<reference evidence="4" key="1">
    <citation type="journal article" date="2015" name="Genome Announc.">
        <title>Genome sequence of the AIDS-associated pathogen Penicillium marneffei (ATCC18224) and its near taxonomic relative Talaromyces stipitatus (ATCC10500).</title>
        <authorList>
            <person name="Nierman W.C."/>
            <person name="Fedorova-Abrams N.D."/>
            <person name="Andrianopoulos A."/>
        </authorList>
    </citation>
    <scope>NUCLEOTIDE SEQUENCE [LARGE SCALE GENOMIC DNA]</scope>
    <source>
        <strain evidence="4">ATCC 18224 / CBS 334.59 / QM 7333</strain>
    </source>
</reference>
<organism evidence="3 4">
    <name type="scientific">Talaromyces marneffei (strain ATCC 18224 / CBS 334.59 / QM 7333)</name>
    <name type="common">Penicillium marneffei</name>
    <dbReference type="NCBI Taxonomy" id="441960"/>
    <lineage>
        <taxon>Eukaryota</taxon>
        <taxon>Fungi</taxon>
        <taxon>Dikarya</taxon>
        <taxon>Ascomycota</taxon>
        <taxon>Pezizomycotina</taxon>
        <taxon>Eurotiomycetes</taxon>
        <taxon>Eurotiomycetidae</taxon>
        <taxon>Eurotiales</taxon>
        <taxon>Trichocomaceae</taxon>
        <taxon>Talaromyces</taxon>
        <taxon>Talaromyces sect. Talaromyces</taxon>
    </lineage>
</organism>
<dbReference type="HOGENOM" id="CLU_038379_1_0_1"/>
<dbReference type="Gene3D" id="3.90.1140.10">
    <property type="entry name" value="Cyclic phosphodiesterase"/>
    <property type="match status" value="1"/>
</dbReference>
<proteinExistence type="predicted"/>
<dbReference type="PANTHER" id="PTHR13360:SF1">
    <property type="entry name" value="ACTIVATING SIGNAL COINTEGRATOR 1 COMPLEX SUBUNIT 1"/>
    <property type="match status" value="1"/>
</dbReference>
<feature type="compositionally biased region" description="Basic and acidic residues" evidence="1">
    <location>
        <begin position="362"/>
        <end position="388"/>
    </location>
</feature>
<sequence length="438" mass="48342">MLRHRSYDLLTKRVVYPSIFSRKCSTRYPSMQAASVTNLASNNLQPKKEKRPPLTHFLCLPLVSETSLPLLENSLLKFKHNLLLARKAGGDHPSEWLPSLFPDSAIRPLGTVHLTLGVMSLTSATRIEEAAEFLKSLNVDKILQEVQSELASPGTDESTIQGVNNNPISVSLEALGALPKAKAATVLYASPVDPTSRLNPFAVKIRQAFVTAGFIEQDFMKQRPKKTKTRNQVSSSENNASNTNTNTNNNGHNGAIVAAKAAEESIIQQKPKLRPLFLHATLVNTIYAPGGRNAHHSSHPGNKAKRGRRHAGPLTFDARGLLARYRDYYIDGTCTQENQHLPADDNAEQSSQDGGCGDDDDCASRSSEEEAHPSKGVEQIQQERDTDTPKYPFVWASNVPIERLCICEMGAKTLTEEDNHLAARLGQEYRIVTERKLF</sequence>
<name>B6QQ50_TALMQ</name>
<feature type="domain" description="A-kinase anchor protein 7-like phosphoesterase" evidence="2">
    <location>
        <begin position="55"/>
        <end position="329"/>
    </location>
</feature>
<accession>B6QQ50</accession>
<dbReference type="AlphaFoldDB" id="B6QQ50"/>
<feature type="compositionally biased region" description="Low complexity" evidence="1">
    <location>
        <begin position="234"/>
        <end position="250"/>
    </location>
</feature>
<dbReference type="GO" id="GO:0006307">
    <property type="term" value="P:DNA alkylation repair"/>
    <property type="evidence" value="ECO:0007669"/>
    <property type="project" value="InterPro"/>
</dbReference>
<dbReference type="Pfam" id="PF10469">
    <property type="entry name" value="AKAP7_NLS"/>
    <property type="match status" value="1"/>
</dbReference>
<feature type="region of interest" description="Disordered" evidence="1">
    <location>
        <begin position="221"/>
        <end position="253"/>
    </location>
</feature>
<dbReference type="PANTHER" id="PTHR13360">
    <property type="entry name" value="ACTIVATING SIGNAL COINTEGRATOR 1 COMPLEX SUBUNIT 1"/>
    <property type="match status" value="1"/>
</dbReference>
<dbReference type="Proteomes" id="UP000001294">
    <property type="component" value="Unassembled WGS sequence"/>
</dbReference>
<evidence type="ECO:0000313" key="3">
    <source>
        <dbReference type="EMBL" id="EEA20191.1"/>
    </source>
</evidence>
<evidence type="ECO:0000259" key="2">
    <source>
        <dbReference type="Pfam" id="PF10469"/>
    </source>
</evidence>